<name>A0A0H4J2V3_9CAUD</name>
<proteinExistence type="predicted"/>
<reference evidence="1 2" key="1">
    <citation type="submission" date="2015-05" db="EMBL/GenBank/DDBJ databases">
        <authorList>
            <person name="Liu X."/>
            <person name="Tong Y."/>
            <person name="Huang Y."/>
            <person name="Fan H."/>
            <person name="An X."/>
            <person name="Mi Z."/>
            <person name="Zhang Z."/>
        </authorList>
    </citation>
    <scope>NUCLEOTIDE SEQUENCE [LARGE SCALE GENOMIC DNA]</scope>
</reference>
<dbReference type="RefSeq" id="YP_010077926.1">
    <property type="nucleotide sequence ID" value="NC_054952.1"/>
</dbReference>
<dbReference type="Proteomes" id="UP000224291">
    <property type="component" value="Segment"/>
</dbReference>
<organism evidence="1 2">
    <name type="scientific">Stenotrophomonas phage IME-SM1</name>
    <dbReference type="NCBI Taxonomy" id="1654717"/>
    <lineage>
        <taxon>Viruses</taxon>
        <taxon>Duplodnaviria</taxon>
        <taxon>Heunggongvirae</taxon>
        <taxon>Uroviricota</taxon>
        <taxon>Caudoviricetes</taxon>
        <taxon>Menderavirus</taxon>
        <taxon>Menderavirus IMESM1</taxon>
    </lineage>
</organism>
<keyword evidence="2" id="KW-1185">Reference proteome</keyword>
<evidence type="ECO:0000313" key="2">
    <source>
        <dbReference type="Proteomes" id="UP000224291"/>
    </source>
</evidence>
<dbReference type="KEGG" id="vg:65066834"/>
<evidence type="ECO:0000313" key="1">
    <source>
        <dbReference type="EMBL" id="AKO61733.1"/>
    </source>
</evidence>
<dbReference type="GeneID" id="65066834"/>
<protein>
    <submittedName>
        <fullName evidence="1">Uncharacterized protein</fullName>
    </submittedName>
</protein>
<sequence length="106" mass="11669">MASLQPELLIMTIYATKELLAANSEAAEIIESKLKQIGKLYEEIEYTASLAGFQVGYKGPAGKGDSGTFYPAGTYDWNDRYYYGGVKRAPDLNTDPLWMPSSQEGC</sequence>
<dbReference type="EMBL" id="KR560069">
    <property type="protein sequence ID" value="AKO61733.1"/>
    <property type="molecule type" value="Genomic_DNA"/>
</dbReference>
<accession>A0A0H4J2V3</accession>